<dbReference type="OrthoDB" id="61900at2759"/>
<dbReference type="InterPro" id="IPR046341">
    <property type="entry name" value="SET_dom_sf"/>
</dbReference>
<organism evidence="6 7">
    <name type="scientific">Tribonema minus</name>
    <dbReference type="NCBI Taxonomy" id="303371"/>
    <lineage>
        <taxon>Eukaryota</taxon>
        <taxon>Sar</taxon>
        <taxon>Stramenopiles</taxon>
        <taxon>Ochrophyta</taxon>
        <taxon>PX clade</taxon>
        <taxon>Xanthophyceae</taxon>
        <taxon>Tribonematales</taxon>
        <taxon>Tribonemataceae</taxon>
        <taxon>Tribonema</taxon>
    </lineage>
</organism>
<gene>
    <name evidence="6" type="ORF">JKP88DRAFT_324193</name>
</gene>
<evidence type="ECO:0000256" key="3">
    <source>
        <dbReference type="ARBA" id="ARBA00022833"/>
    </source>
</evidence>
<dbReference type="InterPro" id="IPR002893">
    <property type="entry name" value="Znf_MYND"/>
</dbReference>
<proteinExistence type="predicted"/>
<evidence type="ECO:0000256" key="2">
    <source>
        <dbReference type="ARBA" id="ARBA00022771"/>
    </source>
</evidence>
<dbReference type="Gene3D" id="2.170.270.10">
    <property type="entry name" value="SET domain"/>
    <property type="match status" value="1"/>
</dbReference>
<dbReference type="Gene3D" id="6.10.140.2220">
    <property type="match status" value="1"/>
</dbReference>
<dbReference type="AlphaFoldDB" id="A0A835YS84"/>
<evidence type="ECO:0000256" key="4">
    <source>
        <dbReference type="PROSITE-ProRule" id="PRU00134"/>
    </source>
</evidence>
<evidence type="ECO:0000313" key="6">
    <source>
        <dbReference type="EMBL" id="KAG5180246.1"/>
    </source>
</evidence>
<dbReference type="SUPFAM" id="SSF82199">
    <property type="entry name" value="SET domain"/>
    <property type="match status" value="1"/>
</dbReference>
<accession>A0A835YS84</accession>
<evidence type="ECO:0000256" key="1">
    <source>
        <dbReference type="ARBA" id="ARBA00022723"/>
    </source>
</evidence>
<evidence type="ECO:0000259" key="5">
    <source>
        <dbReference type="PROSITE" id="PS50865"/>
    </source>
</evidence>
<evidence type="ECO:0000313" key="7">
    <source>
        <dbReference type="Proteomes" id="UP000664859"/>
    </source>
</evidence>
<keyword evidence="2 4" id="KW-0863">Zinc-finger</keyword>
<keyword evidence="7" id="KW-1185">Reference proteome</keyword>
<dbReference type="PANTHER" id="PTHR46455:SF5">
    <property type="entry name" value="SET AND MYND DOMAIN CONTAINING, ARTHROPOD-SPECIFIC, MEMBER 4, ISOFORM A"/>
    <property type="match status" value="1"/>
</dbReference>
<reference evidence="6" key="1">
    <citation type="submission" date="2021-02" db="EMBL/GenBank/DDBJ databases">
        <title>First Annotated Genome of the Yellow-green Alga Tribonema minus.</title>
        <authorList>
            <person name="Mahan K.M."/>
        </authorList>
    </citation>
    <scope>NUCLEOTIDE SEQUENCE</scope>
    <source>
        <strain evidence="6">UTEX B ZZ1240</strain>
    </source>
</reference>
<protein>
    <recommendedName>
        <fullName evidence="5">MYND-type domain-containing protein</fullName>
    </recommendedName>
</protein>
<dbReference type="InterPro" id="IPR053010">
    <property type="entry name" value="SET_SmydA-8"/>
</dbReference>
<dbReference type="Proteomes" id="UP000664859">
    <property type="component" value="Unassembled WGS sequence"/>
</dbReference>
<dbReference type="Pfam" id="PF01753">
    <property type="entry name" value="zf-MYND"/>
    <property type="match status" value="1"/>
</dbReference>
<keyword evidence="3" id="KW-0862">Zinc</keyword>
<feature type="domain" description="MYND-type" evidence="5">
    <location>
        <begin position="503"/>
        <end position="573"/>
    </location>
</feature>
<dbReference type="SUPFAM" id="SSF144232">
    <property type="entry name" value="HIT/MYND zinc finger-like"/>
    <property type="match status" value="1"/>
</dbReference>
<dbReference type="PANTHER" id="PTHR46455">
    <property type="entry name" value="SET AND MYND DOMAIN CONTAINING, ARTHROPOD-SPECIFIC, MEMBER 4, ISOFORM A"/>
    <property type="match status" value="1"/>
</dbReference>
<dbReference type="GO" id="GO:0008270">
    <property type="term" value="F:zinc ion binding"/>
    <property type="evidence" value="ECO:0007669"/>
    <property type="project" value="UniProtKB-KW"/>
</dbReference>
<comment type="caution">
    <text evidence="6">The sequence shown here is derived from an EMBL/GenBank/DDBJ whole genome shotgun (WGS) entry which is preliminary data.</text>
</comment>
<sequence length="600" mass="64649">MEYTSGVVVTTRQGLGRVLQATRAFSPGDLVLREQPLMCYINAVPHSVLNAFMTMSAEEQQQVLDMRKLQFGETAHFASCERRMGELEPMARCVAEERMHASGLQGRRLRDDLFRTAYDLHSVTNLNHRRMADLPWQKDDLERLKAQLPPGYPASDEEITHGAVFRLASRAVPACVPNCVSTTQNPYNYMSYYAAHPIAAGDLITIALPRSGAGRPTATLEWWEQLARVRDAVCTCAKCTGPDVMCGVKCARCPNGVVTPMFTPPQPHERELPKLEDAAWRCDACGAAPERAALAAQLAEAARMEARASTLADPRQLPIKSLSKLAVDELKELRHLLWRAGMELCGSHRIVHIVMRGMAMLQESQSRMNLGVIVDIPHAAEYGAAQLQDAATLTLMELELAECAAAGCARRGQVFGCPRMHPVAAGQLDITRIALRIIGALRDPAAYIRKQKEETGGADVARLARYVPLLACAYGESHDAELAAAALLDLPPPRCADAPPPRCPMCLHYLRRGAETYTSGGGSGGAPAAVKAAAMAAVVAAGALLKCGGCGLVAYCSRDCQRQHWKKCHKAVCKVLAAKAGNHSGHSRGGSTGSGGSAMT</sequence>
<keyword evidence="1" id="KW-0479">Metal-binding</keyword>
<dbReference type="EMBL" id="JAFCMP010000401">
    <property type="protein sequence ID" value="KAG5180246.1"/>
    <property type="molecule type" value="Genomic_DNA"/>
</dbReference>
<dbReference type="PROSITE" id="PS50865">
    <property type="entry name" value="ZF_MYND_2"/>
    <property type="match status" value="1"/>
</dbReference>
<name>A0A835YS84_9STRA</name>